<reference evidence="4" key="1">
    <citation type="journal article" date="2020" name="Phytopathology">
        <title>Genome Sequence Resources of Colletotrichum truncatum, C. plurivorum, C. musicola, and C. sojae: Four Species Pathogenic to Soybean (Glycine max).</title>
        <authorList>
            <person name="Rogerio F."/>
            <person name="Boufleur T.R."/>
            <person name="Ciampi-Guillardi M."/>
            <person name="Sukno S.A."/>
            <person name="Thon M.R."/>
            <person name="Massola Junior N.S."/>
            <person name="Baroncelli R."/>
        </authorList>
    </citation>
    <scope>NUCLEOTIDE SEQUENCE</scope>
    <source>
        <strain evidence="4">LFN00145</strain>
    </source>
</reference>
<dbReference type="Pfam" id="PF24883">
    <property type="entry name" value="NPHP3_N"/>
    <property type="match status" value="1"/>
</dbReference>
<dbReference type="InterPro" id="IPR031359">
    <property type="entry name" value="NACHT_N"/>
</dbReference>
<keyword evidence="5" id="KW-1185">Reference proteome</keyword>
<dbReference type="AlphaFoldDB" id="A0A8H6NHC8"/>
<feature type="domain" description="Nephrocystin 3-like N-terminal" evidence="3">
    <location>
        <begin position="333"/>
        <end position="505"/>
    </location>
</feature>
<dbReference type="EMBL" id="WIGO01000056">
    <property type="protein sequence ID" value="KAF6833672.1"/>
    <property type="molecule type" value="Genomic_DNA"/>
</dbReference>
<evidence type="ECO:0000313" key="5">
    <source>
        <dbReference type="Proteomes" id="UP000654918"/>
    </source>
</evidence>
<sequence>MFLTSIQPYLERIRLRYAARRAATERQAPPIEGQTRRHDNAYKSIGADPDQSELLARFEAYVATAKDDTSLDGDFKATRLEHVQEHAKKNLDKLSNSRLSFTITGKTIVVREVVRKVIKAVTTFKDVVSAAISGEPHAALAWAGVMVILPQDEDAANGLEKIVYLLLRYRQLQDEVLVPKFQDPSQSESARQLLVDIRSKVINVYVQVYVYEIRLVMQCTKSKARRIVRNAVGADGWKEMWEGIESVSRHIDDGIQSRLNIRTLGIWQRINDSMKQTGDIKDLQQATLASVQDGNQTSLLTQLPCAVNAMFDSAEMGAEESCLRGTQLSILNDIQDWLDDPAGEVIFWLHEMAGTGKTSISLTAAHALNNRQPLAEGREHARDAFLGASFFFKQGDATRNSTKTFFSTIARRSAQEFPDLRIHITDAVKNNLEIGSKGPQQQLQDLIIRPLLMLNEDIFMKIQLVNAIDALDECIEEREVNDLVNMLAALKKLHHVRLRILITSRPDNHIFKSFAKLPPGLYKSLVLEKIQPPAQQDDAMDDITRYISHALTKIANERDVSPEALDKDDIETLRDKADGLFIYAATACRFLDTDDFEDDEARREILDQIFDDDMETDGPQQKVDEIYLKVLSFPRLTKSSKAFIQQVLGFIAVFFEPVCVPSLTELLCRDKTKLEERLRQLHSVIHIPQDENSPLSLVHLSLRDFLLSEERSRMLPFCVEGISMHRAVFDRCMEIMSEKLHQDMCDLVLPGKLVADVAPALIEKKVPQYLRYACRYWVDHLEKLSGDQRKDVGLNDDGKVYTFLAEKLLFWLETMSLTQEAPTTILILNRL</sequence>
<name>A0A8H6NHC8_9PEZI</name>
<evidence type="ECO:0000259" key="3">
    <source>
        <dbReference type="Pfam" id="PF24883"/>
    </source>
</evidence>
<dbReference type="Pfam" id="PF17100">
    <property type="entry name" value="NACHT_N"/>
    <property type="match status" value="1"/>
</dbReference>
<gene>
    <name evidence="4" type="ORF">CPLU01_05393</name>
</gene>
<accession>A0A8H6NHC8</accession>
<evidence type="ECO:0000259" key="2">
    <source>
        <dbReference type="Pfam" id="PF17100"/>
    </source>
</evidence>
<dbReference type="InterPro" id="IPR056884">
    <property type="entry name" value="NPHP3-like_N"/>
</dbReference>
<protein>
    <submittedName>
        <fullName evidence="4">Vegetative incompatibility protein HET-E-1-like protein 7</fullName>
    </submittedName>
</protein>
<comment type="caution">
    <text evidence="4">The sequence shown here is derived from an EMBL/GenBank/DDBJ whole genome shotgun (WGS) entry which is preliminary data.</text>
</comment>
<feature type="domain" description="NWD NACHT-NTPase N-terminal" evidence="2">
    <location>
        <begin position="39"/>
        <end position="249"/>
    </location>
</feature>
<dbReference type="PANTHER" id="PTHR10039">
    <property type="entry name" value="AMELOGENIN"/>
    <property type="match status" value="1"/>
</dbReference>
<dbReference type="Proteomes" id="UP000654918">
    <property type="component" value="Unassembled WGS sequence"/>
</dbReference>
<evidence type="ECO:0000313" key="4">
    <source>
        <dbReference type="EMBL" id="KAF6833672.1"/>
    </source>
</evidence>
<proteinExistence type="predicted"/>
<organism evidence="4 5">
    <name type="scientific">Colletotrichum plurivorum</name>
    <dbReference type="NCBI Taxonomy" id="2175906"/>
    <lineage>
        <taxon>Eukaryota</taxon>
        <taxon>Fungi</taxon>
        <taxon>Dikarya</taxon>
        <taxon>Ascomycota</taxon>
        <taxon>Pezizomycotina</taxon>
        <taxon>Sordariomycetes</taxon>
        <taxon>Hypocreomycetidae</taxon>
        <taxon>Glomerellales</taxon>
        <taxon>Glomerellaceae</taxon>
        <taxon>Colletotrichum</taxon>
        <taxon>Colletotrichum orchidearum species complex</taxon>
    </lineage>
</organism>
<evidence type="ECO:0000256" key="1">
    <source>
        <dbReference type="ARBA" id="ARBA00022737"/>
    </source>
</evidence>
<dbReference type="PANTHER" id="PTHR10039:SF17">
    <property type="entry name" value="FUNGAL STAND N-TERMINAL GOODBYE DOMAIN-CONTAINING PROTEIN-RELATED"/>
    <property type="match status" value="1"/>
</dbReference>
<keyword evidence="1" id="KW-0677">Repeat</keyword>